<reference evidence="3 4" key="1">
    <citation type="submission" date="2021-11" db="EMBL/GenBank/DDBJ databases">
        <title>Draft genome sequence of Actinomycetospora sp. SF1 isolated from the rhizosphere soil.</title>
        <authorList>
            <person name="Duangmal K."/>
            <person name="Chantavorakit T."/>
        </authorList>
    </citation>
    <scope>NUCLEOTIDE SEQUENCE [LARGE SCALE GENOMIC DNA]</scope>
    <source>
        <strain evidence="3 4">TBRC 5722</strain>
    </source>
</reference>
<dbReference type="PROSITE" id="PS00163">
    <property type="entry name" value="FUMARATE_LYASES"/>
    <property type="match status" value="1"/>
</dbReference>
<dbReference type="InterPro" id="IPR000362">
    <property type="entry name" value="Fumarate_lyase_fam"/>
</dbReference>
<keyword evidence="1 3" id="KW-0456">Lyase</keyword>
<dbReference type="Proteomes" id="UP001199469">
    <property type="component" value="Unassembled WGS sequence"/>
</dbReference>
<evidence type="ECO:0000259" key="2">
    <source>
        <dbReference type="SMART" id="SM00998"/>
    </source>
</evidence>
<sequence length="447" mass="47885">MSSHLTDSVVYGHLWTVPELHDLLDDAGRTRGWLQILVALAAAQAEVGLIPDQAAAAIAEHARTDRVDLVEVGAGTRATGHSTLGLINALRAVLPEDAREWVYYGATVQDVTDTWFGLVMRATADVVARDLDRVRAAAVALAGRHRDTVMCGRTHAQPGKPITFGFKAAVWIDEIDRHRARLAQLRPRVEVVQLAGALGTLEFWGPRALDLVRAFATRLDLGAPDLPWLTARDRVAEFLGFLALVTGTLAKIGTEIVELQRPEIGEVGEPVVAGTVGSITMPHKRNPELSEHLDTLARIVRSDAGVALEGLVALHERDGRGWKAEWLALPEACQLTGAALAFATRLLEGLTVDAARMRANLDSHGASLASEPLMAALAARVGKHSAHDKVYAAAMAARDEGVDLGERLVSEGLLTEAEVAAARDPARSLGMATAFVDRVLARDPDRG</sequence>
<proteinExistence type="predicted"/>
<dbReference type="CDD" id="cd01597">
    <property type="entry name" value="pCLME"/>
    <property type="match status" value="1"/>
</dbReference>
<evidence type="ECO:0000313" key="4">
    <source>
        <dbReference type="Proteomes" id="UP001199469"/>
    </source>
</evidence>
<dbReference type="Gene3D" id="1.10.40.30">
    <property type="entry name" value="Fumarase/aspartase (C-terminal domain)"/>
    <property type="match status" value="1"/>
</dbReference>
<accession>A0ABS8P688</accession>
<gene>
    <name evidence="3" type="ORF">LQ327_05850</name>
</gene>
<name>A0ABS8P688_9PSEU</name>
<dbReference type="SMART" id="SM00998">
    <property type="entry name" value="ADSL_C"/>
    <property type="match status" value="1"/>
</dbReference>
<dbReference type="Pfam" id="PF10397">
    <property type="entry name" value="ADSL_C"/>
    <property type="match status" value="1"/>
</dbReference>
<dbReference type="InterPro" id="IPR008948">
    <property type="entry name" value="L-Aspartase-like"/>
</dbReference>
<dbReference type="EMBL" id="JAJNDB010000001">
    <property type="protein sequence ID" value="MCD2192911.1"/>
    <property type="molecule type" value="Genomic_DNA"/>
</dbReference>
<evidence type="ECO:0000313" key="3">
    <source>
        <dbReference type="EMBL" id="MCD2192911.1"/>
    </source>
</evidence>
<dbReference type="SUPFAM" id="SSF48557">
    <property type="entry name" value="L-aspartase-like"/>
    <property type="match status" value="1"/>
</dbReference>
<dbReference type="Gene3D" id="1.20.200.10">
    <property type="entry name" value="Fumarase/aspartase (Central domain)"/>
    <property type="match status" value="1"/>
</dbReference>
<protein>
    <submittedName>
        <fullName evidence="3">Adenylosuccinate lyase family protein</fullName>
    </submittedName>
</protein>
<dbReference type="PANTHER" id="PTHR43172:SF1">
    <property type="entry name" value="ADENYLOSUCCINATE LYASE"/>
    <property type="match status" value="1"/>
</dbReference>
<dbReference type="PANTHER" id="PTHR43172">
    <property type="entry name" value="ADENYLOSUCCINATE LYASE"/>
    <property type="match status" value="1"/>
</dbReference>
<dbReference type="InterPro" id="IPR022761">
    <property type="entry name" value="Fumarate_lyase_N"/>
</dbReference>
<dbReference type="InterPro" id="IPR020557">
    <property type="entry name" value="Fumarate_lyase_CS"/>
</dbReference>
<dbReference type="Pfam" id="PF00206">
    <property type="entry name" value="Lyase_1"/>
    <property type="match status" value="1"/>
</dbReference>
<evidence type="ECO:0000256" key="1">
    <source>
        <dbReference type="ARBA" id="ARBA00023239"/>
    </source>
</evidence>
<organism evidence="3 4">
    <name type="scientific">Actinomycetospora endophytica</name>
    <dbReference type="NCBI Taxonomy" id="2291215"/>
    <lineage>
        <taxon>Bacteria</taxon>
        <taxon>Bacillati</taxon>
        <taxon>Actinomycetota</taxon>
        <taxon>Actinomycetes</taxon>
        <taxon>Pseudonocardiales</taxon>
        <taxon>Pseudonocardiaceae</taxon>
        <taxon>Actinomycetospora</taxon>
    </lineage>
</organism>
<dbReference type="GO" id="GO:0016829">
    <property type="term" value="F:lyase activity"/>
    <property type="evidence" value="ECO:0007669"/>
    <property type="project" value="UniProtKB-KW"/>
</dbReference>
<dbReference type="InterPro" id="IPR019468">
    <property type="entry name" value="AdenyloSucc_lyase_C"/>
</dbReference>
<dbReference type="PRINTS" id="PR00149">
    <property type="entry name" value="FUMRATELYASE"/>
</dbReference>
<dbReference type="PRINTS" id="PR00145">
    <property type="entry name" value="ARGSUCLYASE"/>
</dbReference>
<keyword evidence="4" id="KW-1185">Reference proteome</keyword>
<comment type="caution">
    <text evidence="3">The sequence shown here is derived from an EMBL/GenBank/DDBJ whole genome shotgun (WGS) entry which is preliminary data.</text>
</comment>
<feature type="domain" description="Adenylosuccinate lyase C-terminal" evidence="2">
    <location>
        <begin position="365"/>
        <end position="440"/>
    </location>
</feature>
<dbReference type="RefSeq" id="WP_230730572.1">
    <property type="nucleotide sequence ID" value="NZ_JAJNDB010000001.1"/>
</dbReference>